<dbReference type="RefSeq" id="WP_184744695.1">
    <property type="nucleotide sequence ID" value="NZ_JACHGJ010000002.1"/>
</dbReference>
<dbReference type="CDD" id="cd18787">
    <property type="entry name" value="SF2_C_DEAD"/>
    <property type="match status" value="1"/>
</dbReference>
<dbReference type="InterPro" id="IPR005580">
    <property type="entry name" value="DbpA/CsdA_RNA-bd_dom"/>
</dbReference>
<dbReference type="PROSITE" id="PS51192">
    <property type="entry name" value="HELICASE_ATP_BIND_1"/>
    <property type="match status" value="1"/>
</dbReference>
<dbReference type="Proteomes" id="UP000587760">
    <property type="component" value="Unassembled WGS sequence"/>
</dbReference>
<gene>
    <name evidence="11" type="ORF">HNR50_001104</name>
</gene>
<dbReference type="InterPro" id="IPR014014">
    <property type="entry name" value="RNA_helicase_DEAD_Q_motif"/>
</dbReference>
<evidence type="ECO:0000256" key="3">
    <source>
        <dbReference type="ARBA" id="ARBA00022806"/>
    </source>
</evidence>
<dbReference type="Pfam" id="PF03880">
    <property type="entry name" value="DbpA"/>
    <property type="match status" value="1"/>
</dbReference>
<dbReference type="GO" id="GO:0005524">
    <property type="term" value="F:ATP binding"/>
    <property type="evidence" value="ECO:0007669"/>
    <property type="project" value="UniProtKB-KW"/>
</dbReference>
<dbReference type="GO" id="GO:0003724">
    <property type="term" value="F:RNA helicase activity"/>
    <property type="evidence" value="ECO:0007669"/>
    <property type="project" value="UniProtKB-EC"/>
</dbReference>
<evidence type="ECO:0000259" key="8">
    <source>
        <dbReference type="PROSITE" id="PS51192"/>
    </source>
</evidence>
<dbReference type="CDD" id="cd00268">
    <property type="entry name" value="DEADc"/>
    <property type="match status" value="1"/>
</dbReference>
<dbReference type="InterPro" id="IPR001650">
    <property type="entry name" value="Helicase_C-like"/>
</dbReference>
<dbReference type="InterPro" id="IPR027417">
    <property type="entry name" value="P-loop_NTPase"/>
</dbReference>
<name>A0A841R6I2_9SPIO</name>
<dbReference type="SMART" id="SM00490">
    <property type="entry name" value="HELICc"/>
    <property type="match status" value="1"/>
</dbReference>
<keyword evidence="3 7" id="KW-0347">Helicase</keyword>
<dbReference type="NCBIfam" id="NF008744">
    <property type="entry name" value="PRK11776.1"/>
    <property type="match status" value="1"/>
</dbReference>
<dbReference type="GO" id="GO:0016787">
    <property type="term" value="F:hydrolase activity"/>
    <property type="evidence" value="ECO:0007669"/>
    <property type="project" value="UniProtKB-KW"/>
</dbReference>
<feature type="short sequence motif" description="Q motif" evidence="6">
    <location>
        <begin position="2"/>
        <end position="30"/>
    </location>
</feature>
<keyword evidence="2 7" id="KW-0378">Hydrolase</keyword>
<evidence type="ECO:0000256" key="5">
    <source>
        <dbReference type="ARBA" id="ARBA00038437"/>
    </source>
</evidence>
<comment type="similarity">
    <text evidence="5 7">Belongs to the DEAD box helicase family.</text>
</comment>
<keyword evidence="4 7" id="KW-0067">ATP-binding</keyword>
<keyword evidence="1 7" id="KW-0547">Nucleotide-binding</keyword>
<dbReference type="Gene3D" id="3.40.50.300">
    <property type="entry name" value="P-loop containing nucleotide triphosphate hydrolases"/>
    <property type="match status" value="2"/>
</dbReference>
<evidence type="ECO:0000256" key="6">
    <source>
        <dbReference type="PROSITE-ProRule" id="PRU00552"/>
    </source>
</evidence>
<evidence type="ECO:0000256" key="2">
    <source>
        <dbReference type="ARBA" id="ARBA00022801"/>
    </source>
</evidence>
<dbReference type="InterPro" id="IPR044742">
    <property type="entry name" value="DEAD/DEAH_RhlB"/>
</dbReference>
<dbReference type="PANTHER" id="PTHR47959:SF1">
    <property type="entry name" value="ATP-DEPENDENT RNA HELICASE DBPA"/>
    <property type="match status" value="1"/>
</dbReference>
<dbReference type="EMBL" id="JACHGJ010000002">
    <property type="protein sequence ID" value="MBB6479446.1"/>
    <property type="molecule type" value="Genomic_DNA"/>
</dbReference>
<organism evidence="11 12">
    <name type="scientific">Spirochaeta isovalerica</name>
    <dbReference type="NCBI Taxonomy" id="150"/>
    <lineage>
        <taxon>Bacteria</taxon>
        <taxon>Pseudomonadati</taxon>
        <taxon>Spirochaetota</taxon>
        <taxon>Spirochaetia</taxon>
        <taxon>Spirochaetales</taxon>
        <taxon>Spirochaetaceae</taxon>
        <taxon>Spirochaeta</taxon>
    </lineage>
</organism>
<evidence type="ECO:0000259" key="10">
    <source>
        <dbReference type="PROSITE" id="PS51195"/>
    </source>
</evidence>
<dbReference type="PROSITE" id="PS00039">
    <property type="entry name" value="DEAD_ATP_HELICASE"/>
    <property type="match status" value="1"/>
</dbReference>
<dbReference type="InterPro" id="IPR000629">
    <property type="entry name" value="RNA-helicase_DEAD-box_CS"/>
</dbReference>
<sequence length="452" mass="49984">MKPFSGLPLSQAMLNNLETLKYINMTPVQEVSILPVLEGYDVLAQAKTGSGKTAAFGIGLLQNLKVSRFRVQSLVLCPTRELAEQVSEELRKIARFQHNIKILKITGGLPLYKQEHSLSHEAHIIVGTPGRVLKLLERGSLSLKELRTLVLDEADRMLDMGFIDPIREIISYAPAKRQTLCFSATFPEDVKKLSRSIQNNPVELAVDREHDSTVIRQMFYHAANMDKVKALLSLLNHFQPGNVIVFCNTKDVCRKVNRALTDAGLHSLMLNGDLEQKERTEVLIRFANGSCNVLVATDVAARGLDIKNLGAVINYDFPFEGETYIHRIGRTGRAGEEGLALSLIQPGEDFRLDKIQPRFEEIPETDGDGGQFPDSAMITLSINGGRKNKISPGDVLGALTCSGGISGDDVGKIDRQDYLTFIAVKRTVASKAIEMLEKGQVKGRRFKAMIND</sequence>
<dbReference type="EC" id="3.6.4.13" evidence="11"/>
<dbReference type="Pfam" id="PF00271">
    <property type="entry name" value="Helicase_C"/>
    <property type="match status" value="1"/>
</dbReference>
<accession>A0A841R6I2</accession>
<dbReference type="InterPro" id="IPR050079">
    <property type="entry name" value="DEAD_box_RNA_helicase"/>
</dbReference>
<dbReference type="GO" id="GO:0003676">
    <property type="term" value="F:nucleic acid binding"/>
    <property type="evidence" value="ECO:0007669"/>
    <property type="project" value="InterPro"/>
</dbReference>
<dbReference type="PROSITE" id="PS51195">
    <property type="entry name" value="Q_MOTIF"/>
    <property type="match status" value="1"/>
</dbReference>
<evidence type="ECO:0000256" key="7">
    <source>
        <dbReference type="RuleBase" id="RU000492"/>
    </source>
</evidence>
<evidence type="ECO:0000256" key="1">
    <source>
        <dbReference type="ARBA" id="ARBA00022741"/>
    </source>
</evidence>
<dbReference type="Pfam" id="PF00270">
    <property type="entry name" value="DEAD"/>
    <property type="match status" value="1"/>
</dbReference>
<dbReference type="GO" id="GO:0005829">
    <property type="term" value="C:cytosol"/>
    <property type="evidence" value="ECO:0007669"/>
    <property type="project" value="TreeGrafter"/>
</dbReference>
<keyword evidence="12" id="KW-1185">Reference proteome</keyword>
<evidence type="ECO:0000313" key="12">
    <source>
        <dbReference type="Proteomes" id="UP000587760"/>
    </source>
</evidence>
<dbReference type="SUPFAM" id="SSF52540">
    <property type="entry name" value="P-loop containing nucleoside triphosphate hydrolases"/>
    <property type="match status" value="1"/>
</dbReference>
<dbReference type="InterPro" id="IPR012677">
    <property type="entry name" value="Nucleotide-bd_a/b_plait_sf"/>
</dbReference>
<dbReference type="PROSITE" id="PS51194">
    <property type="entry name" value="HELICASE_CTER"/>
    <property type="match status" value="1"/>
</dbReference>
<comment type="caution">
    <text evidence="11">The sequence shown here is derived from an EMBL/GenBank/DDBJ whole genome shotgun (WGS) entry which is preliminary data.</text>
</comment>
<dbReference type="SMART" id="SM00487">
    <property type="entry name" value="DEXDc"/>
    <property type="match status" value="1"/>
</dbReference>
<dbReference type="Gene3D" id="3.30.70.330">
    <property type="match status" value="1"/>
</dbReference>
<dbReference type="PANTHER" id="PTHR47959">
    <property type="entry name" value="ATP-DEPENDENT RNA HELICASE RHLE-RELATED"/>
    <property type="match status" value="1"/>
</dbReference>
<reference evidence="11 12" key="1">
    <citation type="submission" date="2020-08" db="EMBL/GenBank/DDBJ databases">
        <title>Genomic Encyclopedia of Type Strains, Phase IV (KMG-IV): sequencing the most valuable type-strain genomes for metagenomic binning, comparative biology and taxonomic classification.</title>
        <authorList>
            <person name="Goeker M."/>
        </authorList>
    </citation>
    <scope>NUCLEOTIDE SEQUENCE [LARGE SCALE GENOMIC DNA]</scope>
    <source>
        <strain evidence="11 12">DSM 2461</strain>
    </source>
</reference>
<proteinExistence type="inferred from homology"/>
<dbReference type="AlphaFoldDB" id="A0A841R6I2"/>
<evidence type="ECO:0000256" key="4">
    <source>
        <dbReference type="ARBA" id="ARBA00022840"/>
    </source>
</evidence>
<dbReference type="InterPro" id="IPR011545">
    <property type="entry name" value="DEAD/DEAH_box_helicase_dom"/>
</dbReference>
<feature type="domain" description="Helicase C-terminal" evidence="9">
    <location>
        <begin position="227"/>
        <end position="378"/>
    </location>
</feature>
<dbReference type="InterPro" id="IPR014001">
    <property type="entry name" value="Helicase_ATP-bd"/>
</dbReference>
<evidence type="ECO:0000259" key="9">
    <source>
        <dbReference type="PROSITE" id="PS51194"/>
    </source>
</evidence>
<feature type="domain" description="DEAD-box RNA helicase Q" evidence="10">
    <location>
        <begin position="2"/>
        <end position="30"/>
    </location>
</feature>
<protein>
    <submittedName>
        <fullName evidence="11">ATP-independent RNA helicase DbpA</fullName>
        <ecNumber evidence="11">3.6.4.13</ecNumber>
    </submittedName>
</protein>
<evidence type="ECO:0000313" key="11">
    <source>
        <dbReference type="EMBL" id="MBB6479446.1"/>
    </source>
</evidence>
<feature type="domain" description="Helicase ATP-binding" evidence="8">
    <location>
        <begin position="33"/>
        <end position="204"/>
    </location>
</feature>